<evidence type="ECO:0000256" key="1">
    <source>
        <dbReference type="SAM" id="MobiDB-lite"/>
    </source>
</evidence>
<dbReference type="EMBL" id="ML211035">
    <property type="protein sequence ID" value="TFK90832.1"/>
    <property type="molecule type" value="Genomic_DNA"/>
</dbReference>
<gene>
    <name evidence="2" type="ORF">K466DRAFT_363402</name>
</gene>
<proteinExistence type="predicted"/>
<evidence type="ECO:0000313" key="3">
    <source>
        <dbReference type="Proteomes" id="UP000308197"/>
    </source>
</evidence>
<keyword evidence="3" id="KW-1185">Reference proteome</keyword>
<dbReference type="Proteomes" id="UP000308197">
    <property type="component" value="Unassembled WGS sequence"/>
</dbReference>
<feature type="region of interest" description="Disordered" evidence="1">
    <location>
        <begin position="88"/>
        <end position="119"/>
    </location>
</feature>
<sequence length="357" mass="39231">MWTGSLLTVVPCSRQTSLPRFLKAPCTLLPCHISRSRPPGPPASLAQQHLCYKHVHVHFGKDATLSRKFVLIPLTRSSLRNKQRPTALLPIPRTPNVRPRNRRGFHEVAPHPHGGQPALGRTRRRWLTLSHGVVCCQEKYLSRTLLQGSGAFYPRCLRCGPSYLLLSPTMGMSGLSRCQHHELNRLNSCRQRTVARAGNIDANAEIAISNATVGRAFPWAAALCVDRSGSGLPTLHTAIRSSALHLSASVRCGMILSILRAAMTAATRLPVIMRSSQALTHTPAAACSMMTNTRVRAALAQCRPIEVCYWRRVRSHIATHRANVPCPHCASLGAGEDVRRPRSHAHAAKGLRSVSYR</sequence>
<name>A0A5C3PNF2_9APHY</name>
<evidence type="ECO:0000313" key="2">
    <source>
        <dbReference type="EMBL" id="TFK90832.1"/>
    </source>
</evidence>
<protein>
    <submittedName>
        <fullName evidence="2">Uncharacterized protein</fullName>
    </submittedName>
</protein>
<organism evidence="2 3">
    <name type="scientific">Polyporus arcularius HHB13444</name>
    <dbReference type="NCBI Taxonomy" id="1314778"/>
    <lineage>
        <taxon>Eukaryota</taxon>
        <taxon>Fungi</taxon>
        <taxon>Dikarya</taxon>
        <taxon>Basidiomycota</taxon>
        <taxon>Agaricomycotina</taxon>
        <taxon>Agaricomycetes</taxon>
        <taxon>Polyporales</taxon>
        <taxon>Polyporaceae</taxon>
        <taxon>Polyporus</taxon>
    </lineage>
</organism>
<dbReference type="InParanoid" id="A0A5C3PNF2"/>
<accession>A0A5C3PNF2</accession>
<dbReference type="AlphaFoldDB" id="A0A5C3PNF2"/>
<reference evidence="2 3" key="1">
    <citation type="journal article" date="2019" name="Nat. Ecol. Evol.">
        <title>Megaphylogeny resolves global patterns of mushroom evolution.</title>
        <authorList>
            <person name="Varga T."/>
            <person name="Krizsan K."/>
            <person name="Foldi C."/>
            <person name="Dima B."/>
            <person name="Sanchez-Garcia M."/>
            <person name="Sanchez-Ramirez S."/>
            <person name="Szollosi G.J."/>
            <person name="Szarkandi J.G."/>
            <person name="Papp V."/>
            <person name="Albert L."/>
            <person name="Andreopoulos W."/>
            <person name="Angelini C."/>
            <person name="Antonin V."/>
            <person name="Barry K.W."/>
            <person name="Bougher N.L."/>
            <person name="Buchanan P."/>
            <person name="Buyck B."/>
            <person name="Bense V."/>
            <person name="Catcheside P."/>
            <person name="Chovatia M."/>
            <person name="Cooper J."/>
            <person name="Damon W."/>
            <person name="Desjardin D."/>
            <person name="Finy P."/>
            <person name="Geml J."/>
            <person name="Haridas S."/>
            <person name="Hughes K."/>
            <person name="Justo A."/>
            <person name="Karasinski D."/>
            <person name="Kautmanova I."/>
            <person name="Kiss B."/>
            <person name="Kocsube S."/>
            <person name="Kotiranta H."/>
            <person name="LaButti K.M."/>
            <person name="Lechner B.E."/>
            <person name="Liimatainen K."/>
            <person name="Lipzen A."/>
            <person name="Lukacs Z."/>
            <person name="Mihaltcheva S."/>
            <person name="Morgado L.N."/>
            <person name="Niskanen T."/>
            <person name="Noordeloos M.E."/>
            <person name="Ohm R.A."/>
            <person name="Ortiz-Santana B."/>
            <person name="Ovrebo C."/>
            <person name="Racz N."/>
            <person name="Riley R."/>
            <person name="Savchenko A."/>
            <person name="Shiryaev A."/>
            <person name="Soop K."/>
            <person name="Spirin V."/>
            <person name="Szebenyi C."/>
            <person name="Tomsovsky M."/>
            <person name="Tulloss R.E."/>
            <person name="Uehling J."/>
            <person name="Grigoriev I.V."/>
            <person name="Vagvolgyi C."/>
            <person name="Papp T."/>
            <person name="Martin F.M."/>
            <person name="Miettinen O."/>
            <person name="Hibbett D.S."/>
            <person name="Nagy L.G."/>
        </authorList>
    </citation>
    <scope>NUCLEOTIDE SEQUENCE [LARGE SCALE GENOMIC DNA]</scope>
    <source>
        <strain evidence="2 3">HHB13444</strain>
    </source>
</reference>